<evidence type="ECO:0000256" key="8">
    <source>
        <dbReference type="ARBA" id="ARBA00022723"/>
    </source>
</evidence>
<dbReference type="EMBL" id="BAAARJ010000018">
    <property type="protein sequence ID" value="GAA2629386.1"/>
    <property type="molecule type" value="Genomic_DNA"/>
</dbReference>
<dbReference type="InterPro" id="IPR027268">
    <property type="entry name" value="Peptidase_M4/M1_CTD_sf"/>
</dbReference>
<evidence type="ECO:0000256" key="3">
    <source>
        <dbReference type="ARBA" id="ARBA00010136"/>
    </source>
</evidence>
<sequence>MCWCGTMARMSVLTREEAQSRAQVLQVQQYAVDLDLTRGEDVFGSTTVVRFAVREAGAEAFVEVRPVTLVAAELDGVAVDPGGLRGGRLPLRGLAEGEHELRVVAEMAYSRVGEGMHRFTDPEDGRTYVYTMCCMSDAPLVFACFDQPDLKAEFRVAVTAPEEWTVLGNGVSRRADGGRWECAATPPISTYLMAVAAGPFHSVRTEHAGLPFGLHVRRSLGAYLEADSAELLDVTRRCFDRYHEIFDEPYPFDSYDQAFVPEFNVGAMENPGLVMFRDEFIHRSAVTDTERQARGMVIAHEMAHMWFGDLVTLRWWDDIWLNESFAEYMGFQVLSEATRFTDAWTEFALAYKSWGYEADERSSTHPVAPVPDDVPDTAAARQNFDGISYAKGASALRQLVVWLGEKSFLAGINEHFARHRFGNATLADFLDSLARASERDVRAWAESWLRTTGVDTLVSRVGESAERQWYVDLEHRGSRPHRLALGLYDKAPADERRLVLRERVERDVPAGGGRTLVTLAGPRPDLVLVNDLDLTYAKVRLDRVSWETLTASLPGLSGLPGQLSRSVVWNAARDMVRDGELPPLEFVRVAREHLPSESDGAVVAGVLAFARAQVADRFLGPEARVAALGLISRLCGEVLERTGSGGGAGVNSGSGAGADVGEGAGAGLRLTAVRYFIDSATEAGELAAWRAAGEVPGGPVLDAELGWRLLSRLSVLGAVGAEDIEEARAADRSATGEQSAARCLAALPSASGKAAAWEAMFGPGDALSNYLFTATARGFWQPEQTALLEDYPARFFEDAVRVAARRGASLAELAGRYAFPVTSVDGGTLARGEAFLASRSPEPALRRRVADHLDDLRRALRVREAAGE</sequence>
<keyword evidence="6 16" id="KW-0031">Aminopeptidase</keyword>
<dbReference type="InterPro" id="IPR012778">
    <property type="entry name" value="Pept_M1_aminopeptidase"/>
</dbReference>
<evidence type="ECO:0000256" key="9">
    <source>
        <dbReference type="ARBA" id="ARBA00022801"/>
    </source>
</evidence>
<keyword evidence="8" id="KW-0479">Metal-binding</keyword>
<evidence type="ECO:0000256" key="1">
    <source>
        <dbReference type="ARBA" id="ARBA00000098"/>
    </source>
</evidence>
<evidence type="ECO:0000256" key="11">
    <source>
        <dbReference type="ARBA" id="ARBA00023049"/>
    </source>
</evidence>
<dbReference type="InterPro" id="IPR001930">
    <property type="entry name" value="Peptidase_M1"/>
</dbReference>
<feature type="domain" description="ERAP1-like C-terminal" evidence="14">
    <location>
        <begin position="526"/>
        <end position="858"/>
    </location>
</feature>
<dbReference type="SUPFAM" id="SSF63737">
    <property type="entry name" value="Leukotriene A4 hydrolase N-terminal domain"/>
    <property type="match status" value="1"/>
</dbReference>
<reference evidence="17" key="1">
    <citation type="journal article" date="2019" name="Int. J. Syst. Evol. Microbiol.">
        <title>The Global Catalogue of Microorganisms (GCM) 10K type strain sequencing project: providing services to taxonomists for standard genome sequencing and annotation.</title>
        <authorList>
            <consortium name="The Broad Institute Genomics Platform"/>
            <consortium name="The Broad Institute Genome Sequencing Center for Infectious Disease"/>
            <person name="Wu L."/>
            <person name="Ma J."/>
        </authorList>
    </citation>
    <scope>NUCLEOTIDE SEQUENCE [LARGE SCALE GENOMIC DNA]</scope>
    <source>
        <strain evidence="17">JCM 16373</strain>
    </source>
</reference>
<evidence type="ECO:0000256" key="4">
    <source>
        <dbReference type="ARBA" id="ARBA00012564"/>
    </source>
</evidence>
<organism evidence="16 17">
    <name type="scientific">Streptomyces axinellae</name>
    <dbReference type="NCBI Taxonomy" id="552788"/>
    <lineage>
        <taxon>Bacteria</taxon>
        <taxon>Bacillati</taxon>
        <taxon>Actinomycetota</taxon>
        <taxon>Actinomycetes</taxon>
        <taxon>Kitasatosporales</taxon>
        <taxon>Streptomycetaceae</taxon>
        <taxon>Streptomyces</taxon>
    </lineage>
</organism>
<keyword evidence="9" id="KW-0378">Hydrolase</keyword>
<dbReference type="InterPro" id="IPR024571">
    <property type="entry name" value="ERAP1-like_C_dom"/>
</dbReference>
<evidence type="ECO:0000259" key="14">
    <source>
        <dbReference type="Pfam" id="PF11838"/>
    </source>
</evidence>
<dbReference type="EC" id="3.4.11.2" evidence="4 12"/>
<comment type="similarity">
    <text evidence="3">Belongs to the peptidase M1 family.</text>
</comment>
<dbReference type="Gene3D" id="1.10.390.10">
    <property type="entry name" value="Neutral Protease Domain 2"/>
    <property type="match status" value="1"/>
</dbReference>
<evidence type="ECO:0000256" key="2">
    <source>
        <dbReference type="ARBA" id="ARBA00001947"/>
    </source>
</evidence>
<keyword evidence="10" id="KW-0862">Zinc</keyword>
<comment type="catalytic activity">
    <reaction evidence="1">
        <text>Release of an N-terminal amino acid, Xaa-|-Yaa- from a peptide, amide or arylamide. Xaa is preferably Ala, but may be most amino acids including Pro (slow action). When a terminal hydrophobic residue is followed by a prolyl residue, the two may be released as an intact Xaa-Pro dipeptide.</text>
        <dbReference type="EC" id="3.4.11.2"/>
    </reaction>
</comment>
<dbReference type="NCBIfam" id="TIGR02412">
    <property type="entry name" value="pepN_strep_liv"/>
    <property type="match status" value="1"/>
</dbReference>
<accession>A0ABP6CYN6</accession>
<evidence type="ECO:0000313" key="16">
    <source>
        <dbReference type="EMBL" id="GAA2629386.1"/>
    </source>
</evidence>
<dbReference type="PANTHER" id="PTHR11533">
    <property type="entry name" value="PROTEASE M1 ZINC METALLOPROTEASE"/>
    <property type="match status" value="1"/>
</dbReference>
<dbReference type="Proteomes" id="UP001501447">
    <property type="component" value="Unassembled WGS sequence"/>
</dbReference>
<dbReference type="Pfam" id="PF17900">
    <property type="entry name" value="Peptidase_M1_N"/>
    <property type="match status" value="1"/>
</dbReference>
<dbReference type="Pfam" id="PF11838">
    <property type="entry name" value="ERAP1_C"/>
    <property type="match status" value="1"/>
</dbReference>
<evidence type="ECO:0000256" key="7">
    <source>
        <dbReference type="ARBA" id="ARBA00022670"/>
    </source>
</evidence>
<feature type="domain" description="Aminopeptidase N-like N-terminal" evidence="15">
    <location>
        <begin position="117"/>
        <end position="192"/>
    </location>
</feature>
<evidence type="ECO:0000256" key="10">
    <source>
        <dbReference type="ARBA" id="ARBA00022833"/>
    </source>
</evidence>
<feature type="domain" description="Peptidase M1 membrane alanine aminopeptidase" evidence="13">
    <location>
        <begin position="232"/>
        <end position="448"/>
    </location>
</feature>
<dbReference type="InterPro" id="IPR042097">
    <property type="entry name" value="Aminopeptidase_N-like_N_sf"/>
</dbReference>
<dbReference type="InterPro" id="IPR014782">
    <property type="entry name" value="Peptidase_M1_dom"/>
</dbReference>
<dbReference type="Gene3D" id="2.60.40.1730">
    <property type="entry name" value="tricorn interacting facor f3 domain"/>
    <property type="match status" value="1"/>
</dbReference>
<comment type="cofactor">
    <cofactor evidence="2">
        <name>Zn(2+)</name>
        <dbReference type="ChEBI" id="CHEBI:29105"/>
    </cofactor>
</comment>
<dbReference type="SUPFAM" id="SSF55486">
    <property type="entry name" value="Metalloproteases ('zincins'), catalytic domain"/>
    <property type="match status" value="1"/>
</dbReference>
<proteinExistence type="inferred from homology"/>
<gene>
    <name evidence="16" type="primary">pepN_3</name>
    <name evidence="16" type="ORF">GCM10009863_50860</name>
</gene>
<comment type="caution">
    <text evidence="16">The sequence shown here is derived from an EMBL/GenBank/DDBJ whole genome shotgun (WGS) entry which is preliminary data.</text>
</comment>
<dbReference type="PANTHER" id="PTHR11533:SF174">
    <property type="entry name" value="PUROMYCIN-SENSITIVE AMINOPEPTIDASE-RELATED"/>
    <property type="match status" value="1"/>
</dbReference>
<keyword evidence="17" id="KW-1185">Reference proteome</keyword>
<evidence type="ECO:0000256" key="6">
    <source>
        <dbReference type="ARBA" id="ARBA00022438"/>
    </source>
</evidence>
<dbReference type="InterPro" id="IPR045357">
    <property type="entry name" value="Aminopeptidase_N-like_N"/>
</dbReference>
<evidence type="ECO:0000259" key="13">
    <source>
        <dbReference type="Pfam" id="PF01433"/>
    </source>
</evidence>
<keyword evidence="7" id="KW-0645">Protease</keyword>
<name>A0ABP6CYN6_9ACTN</name>
<evidence type="ECO:0000256" key="12">
    <source>
        <dbReference type="NCBIfam" id="TIGR02412"/>
    </source>
</evidence>
<evidence type="ECO:0000256" key="5">
    <source>
        <dbReference type="ARBA" id="ARBA00015611"/>
    </source>
</evidence>
<evidence type="ECO:0000259" key="15">
    <source>
        <dbReference type="Pfam" id="PF17900"/>
    </source>
</evidence>
<dbReference type="InterPro" id="IPR050344">
    <property type="entry name" value="Peptidase_M1_aminopeptidases"/>
</dbReference>
<protein>
    <recommendedName>
        <fullName evidence="5 12">Aminopeptidase N</fullName>
        <ecNumber evidence="4 12">3.4.11.2</ecNumber>
    </recommendedName>
</protein>
<dbReference type="Pfam" id="PF01433">
    <property type="entry name" value="Peptidase_M1"/>
    <property type="match status" value="1"/>
</dbReference>
<dbReference type="PRINTS" id="PR00756">
    <property type="entry name" value="ALADIPTASE"/>
</dbReference>
<evidence type="ECO:0000313" key="17">
    <source>
        <dbReference type="Proteomes" id="UP001501447"/>
    </source>
</evidence>
<dbReference type="CDD" id="cd09602">
    <property type="entry name" value="M1_APN"/>
    <property type="match status" value="1"/>
</dbReference>
<dbReference type="GO" id="GO:0004177">
    <property type="term" value="F:aminopeptidase activity"/>
    <property type="evidence" value="ECO:0007669"/>
    <property type="project" value="UniProtKB-KW"/>
</dbReference>
<keyword evidence="11" id="KW-0482">Metalloprotease</keyword>